<reference evidence="2" key="4">
    <citation type="submission" date="2019-03" db="UniProtKB">
        <authorList>
            <consortium name="EnsemblPlants"/>
        </authorList>
    </citation>
    <scope>IDENTIFICATION</scope>
</reference>
<feature type="compositionally biased region" description="Basic and acidic residues" evidence="1">
    <location>
        <begin position="115"/>
        <end position="126"/>
    </location>
</feature>
<feature type="region of interest" description="Disordered" evidence="1">
    <location>
        <begin position="1"/>
        <end position="75"/>
    </location>
</feature>
<feature type="region of interest" description="Disordered" evidence="1">
    <location>
        <begin position="313"/>
        <end position="369"/>
    </location>
</feature>
<evidence type="ECO:0000313" key="2">
    <source>
        <dbReference type="EnsemblPlants" id="AET7Gv21082200.1"/>
    </source>
</evidence>
<feature type="compositionally biased region" description="Low complexity" evidence="1">
    <location>
        <begin position="344"/>
        <end position="357"/>
    </location>
</feature>
<feature type="region of interest" description="Disordered" evidence="1">
    <location>
        <begin position="200"/>
        <end position="299"/>
    </location>
</feature>
<evidence type="ECO:0000256" key="1">
    <source>
        <dbReference type="SAM" id="MobiDB-lite"/>
    </source>
</evidence>
<feature type="compositionally biased region" description="Polar residues" evidence="1">
    <location>
        <begin position="328"/>
        <end position="343"/>
    </location>
</feature>
<protein>
    <submittedName>
        <fullName evidence="2">Uncharacterized protein</fullName>
    </submittedName>
</protein>
<feature type="compositionally biased region" description="Low complexity" evidence="1">
    <location>
        <begin position="233"/>
        <end position="257"/>
    </location>
</feature>
<feature type="region of interest" description="Disordered" evidence="1">
    <location>
        <begin position="99"/>
        <end position="131"/>
    </location>
</feature>
<dbReference type="AlphaFoldDB" id="A0A453SUJ5"/>
<reference evidence="2" key="5">
    <citation type="journal article" date="2021" name="G3 (Bethesda)">
        <title>Aegilops tauschii genome assembly Aet v5.0 features greater sequence contiguity and improved annotation.</title>
        <authorList>
            <person name="Wang L."/>
            <person name="Zhu T."/>
            <person name="Rodriguez J.C."/>
            <person name="Deal K.R."/>
            <person name="Dubcovsky J."/>
            <person name="McGuire P.E."/>
            <person name="Lux T."/>
            <person name="Spannagl M."/>
            <person name="Mayer K.F.X."/>
            <person name="Baldrich P."/>
            <person name="Meyers B.C."/>
            <person name="Huo N."/>
            <person name="Gu Y.Q."/>
            <person name="Zhou H."/>
            <person name="Devos K.M."/>
            <person name="Bennetzen J.L."/>
            <person name="Unver T."/>
            <person name="Budak H."/>
            <person name="Gulick P.J."/>
            <person name="Galiba G."/>
            <person name="Kalapos B."/>
            <person name="Nelson D.R."/>
            <person name="Li P."/>
            <person name="You F.M."/>
            <person name="Luo M.C."/>
            <person name="Dvorak J."/>
        </authorList>
    </citation>
    <scope>NUCLEOTIDE SEQUENCE [LARGE SCALE GENOMIC DNA]</scope>
    <source>
        <strain evidence="2">cv. AL8/78</strain>
    </source>
</reference>
<dbReference type="EnsemblPlants" id="AET7Gv21082200.1">
    <property type="protein sequence ID" value="AET7Gv21082200.1"/>
    <property type="gene ID" value="AET7Gv21082200"/>
</dbReference>
<dbReference type="STRING" id="200361.A0A453SUJ5"/>
<feature type="compositionally biased region" description="Polar residues" evidence="1">
    <location>
        <begin position="16"/>
        <end position="26"/>
    </location>
</feature>
<dbReference type="Proteomes" id="UP000015105">
    <property type="component" value="Chromosome 7D"/>
</dbReference>
<dbReference type="PANTHER" id="PTHR36386">
    <property type="entry name" value="OS06G0683900 PROTEIN"/>
    <property type="match status" value="1"/>
</dbReference>
<accession>A0A453SUJ5</accession>
<feature type="compositionally biased region" description="Low complexity" evidence="1">
    <location>
        <begin position="27"/>
        <end position="37"/>
    </location>
</feature>
<dbReference type="PANTHER" id="PTHR36386:SF1">
    <property type="entry name" value="OS06G0683900 PROTEIN"/>
    <property type="match status" value="1"/>
</dbReference>
<feature type="region of interest" description="Disordered" evidence="1">
    <location>
        <begin position="392"/>
        <end position="470"/>
    </location>
</feature>
<sequence length="551" mass="57851">QTSRSETNPLIILRSAHQTAPLITQESIRSPPSINPSRYPPIPPQSRSANRSLAASPLISRILPPPQQKTASPAAGAMMEEDPLIPLVHVWNNAAFDSSNSASSNAWHAHATPVRRGEKENRRPAETDDADAEIARIEAEILRLSSRLHHLRVSRGHDANAQPTGTRPRGRALGLAPLDDDLPAAAADPDNLLLLPEKQQPPSAAQKPKPAAKQQFPASRGGRGLSIGPLDIAAANPTKAPAARQQPQPQPQQGAAASRILRPIKEPPVQRRRGVSLGPLEIQHGVSGTKPAAAAAARAKPFPSKLNAIREEGLASRQQPAVPAKLWPSSNARQPLDSSKQGTAASRAKARSSSMSPRARRQSIARATNSARGGVAAFGAAKVVADELTPKAAMNHTGNTSTCRRPAGSSKVRVVPSRYSLMPGASLGAATQDRRRKESLPGSTGGAGQKEETKAMPTEPVDDDLSPESLDKVAELLPRIRTMPPSDETPRDSGCAKRAADLVGKRSFFAAAAAGEGSAISSYQARVLEAEAPEEATAAAAAEALSDEAAA</sequence>
<reference evidence="3" key="1">
    <citation type="journal article" date="2014" name="Science">
        <title>Ancient hybridizations among the ancestral genomes of bread wheat.</title>
        <authorList>
            <consortium name="International Wheat Genome Sequencing Consortium,"/>
            <person name="Marcussen T."/>
            <person name="Sandve S.R."/>
            <person name="Heier L."/>
            <person name="Spannagl M."/>
            <person name="Pfeifer M."/>
            <person name="Jakobsen K.S."/>
            <person name="Wulff B.B."/>
            <person name="Steuernagel B."/>
            <person name="Mayer K.F."/>
            <person name="Olsen O.A."/>
        </authorList>
    </citation>
    <scope>NUCLEOTIDE SEQUENCE [LARGE SCALE GENOMIC DNA]</scope>
    <source>
        <strain evidence="3">cv. AL8/78</strain>
    </source>
</reference>
<dbReference type="Gramene" id="AET7Gv21082200.1">
    <property type="protein sequence ID" value="AET7Gv21082200.1"/>
    <property type="gene ID" value="AET7Gv21082200"/>
</dbReference>
<evidence type="ECO:0000313" key="3">
    <source>
        <dbReference type="Proteomes" id="UP000015105"/>
    </source>
</evidence>
<proteinExistence type="predicted"/>
<feature type="region of interest" description="Disordered" evidence="1">
    <location>
        <begin position="153"/>
        <end position="186"/>
    </location>
</feature>
<feature type="compositionally biased region" description="Low complexity" evidence="1">
    <location>
        <begin position="172"/>
        <end position="186"/>
    </location>
</feature>
<reference evidence="3" key="2">
    <citation type="journal article" date="2017" name="Nat. Plants">
        <title>The Aegilops tauschii genome reveals multiple impacts of transposons.</title>
        <authorList>
            <person name="Zhao G."/>
            <person name="Zou C."/>
            <person name="Li K."/>
            <person name="Wang K."/>
            <person name="Li T."/>
            <person name="Gao L."/>
            <person name="Zhang X."/>
            <person name="Wang H."/>
            <person name="Yang Z."/>
            <person name="Liu X."/>
            <person name="Jiang W."/>
            <person name="Mao L."/>
            <person name="Kong X."/>
            <person name="Jiao Y."/>
            <person name="Jia J."/>
        </authorList>
    </citation>
    <scope>NUCLEOTIDE SEQUENCE [LARGE SCALE GENOMIC DNA]</scope>
    <source>
        <strain evidence="3">cv. AL8/78</strain>
    </source>
</reference>
<keyword evidence="3" id="KW-1185">Reference proteome</keyword>
<name>A0A453SUJ5_AEGTS</name>
<feature type="compositionally biased region" description="Low complexity" evidence="1">
    <location>
        <begin position="200"/>
        <end position="218"/>
    </location>
</feature>
<reference evidence="2" key="3">
    <citation type="journal article" date="2017" name="Nature">
        <title>Genome sequence of the progenitor of the wheat D genome Aegilops tauschii.</title>
        <authorList>
            <person name="Luo M.C."/>
            <person name="Gu Y.Q."/>
            <person name="Puiu D."/>
            <person name="Wang H."/>
            <person name="Twardziok S.O."/>
            <person name="Deal K.R."/>
            <person name="Huo N."/>
            <person name="Zhu T."/>
            <person name="Wang L."/>
            <person name="Wang Y."/>
            <person name="McGuire P.E."/>
            <person name="Liu S."/>
            <person name="Long H."/>
            <person name="Ramasamy R.K."/>
            <person name="Rodriguez J.C."/>
            <person name="Van S.L."/>
            <person name="Yuan L."/>
            <person name="Wang Z."/>
            <person name="Xia Z."/>
            <person name="Xiao L."/>
            <person name="Anderson O.D."/>
            <person name="Ouyang S."/>
            <person name="Liang Y."/>
            <person name="Zimin A.V."/>
            <person name="Pertea G."/>
            <person name="Qi P."/>
            <person name="Bennetzen J.L."/>
            <person name="Dai X."/>
            <person name="Dawson M.W."/>
            <person name="Muller H.G."/>
            <person name="Kugler K."/>
            <person name="Rivarola-Duarte L."/>
            <person name="Spannagl M."/>
            <person name="Mayer K.F.X."/>
            <person name="Lu F.H."/>
            <person name="Bevan M.W."/>
            <person name="Leroy P."/>
            <person name="Li P."/>
            <person name="You F.M."/>
            <person name="Sun Q."/>
            <person name="Liu Z."/>
            <person name="Lyons E."/>
            <person name="Wicker T."/>
            <person name="Salzberg S.L."/>
            <person name="Devos K.M."/>
            <person name="Dvorak J."/>
        </authorList>
    </citation>
    <scope>NUCLEOTIDE SEQUENCE [LARGE SCALE GENOMIC DNA]</scope>
    <source>
        <strain evidence="2">cv. AL8/78</strain>
    </source>
</reference>
<organism evidence="2 3">
    <name type="scientific">Aegilops tauschii subsp. strangulata</name>
    <name type="common">Goatgrass</name>
    <dbReference type="NCBI Taxonomy" id="200361"/>
    <lineage>
        <taxon>Eukaryota</taxon>
        <taxon>Viridiplantae</taxon>
        <taxon>Streptophyta</taxon>
        <taxon>Embryophyta</taxon>
        <taxon>Tracheophyta</taxon>
        <taxon>Spermatophyta</taxon>
        <taxon>Magnoliopsida</taxon>
        <taxon>Liliopsida</taxon>
        <taxon>Poales</taxon>
        <taxon>Poaceae</taxon>
        <taxon>BOP clade</taxon>
        <taxon>Pooideae</taxon>
        <taxon>Triticodae</taxon>
        <taxon>Triticeae</taxon>
        <taxon>Triticinae</taxon>
        <taxon>Aegilops</taxon>
    </lineage>
</organism>